<evidence type="ECO:0000256" key="1">
    <source>
        <dbReference type="ARBA" id="ARBA00007074"/>
    </source>
</evidence>
<evidence type="ECO:0000256" key="3">
    <source>
        <dbReference type="ARBA" id="ARBA00022729"/>
    </source>
</evidence>
<reference evidence="8 9" key="1">
    <citation type="journal article" date="2018" name="Front. Microbiol.">
        <title>An Investigation of an Acute Gastroenteritis Outbreak: Cronobacter sakazakii, a Potential Cause of Food-Borne Illness.</title>
        <authorList>
            <person name="Yong W."/>
            <person name="Guo B."/>
            <person name="Shi X."/>
            <person name="Cheng T."/>
            <person name="Chen M."/>
            <person name="Jiang X."/>
            <person name="Ye Y."/>
            <person name="Wang J."/>
            <person name="Xie G."/>
            <person name="Ding J."/>
        </authorList>
    </citation>
    <scope>NUCLEOTIDE SEQUENCE [LARGE SCALE GENOMIC DNA]</scope>
    <source>
        <strain evidence="8 9">S1</strain>
    </source>
</reference>
<dbReference type="AlphaFoldDB" id="A0A423XV94"/>
<evidence type="ECO:0000256" key="2">
    <source>
        <dbReference type="ARBA" id="ARBA00022670"/>
    </source>
</evidence>
<dbReference type="GO" id="GO:0008234">
    <property type="term" value="F:cysteine-type peptidase activity"/>
    <property type="evidence" value="ECO:0007669"/>
    <property type="project" value="UniProtKB-KW"/>
</dbReference>
<comment type="caution">
    <text evidence="8">The sequence shown here is derived from an EMBL/GenBank/DDBJ whole genome shotgun (WGS) entry which is preliminary data.</text>
</comment>
<feature type="domain" description="NlpC/P60" evidence="7">
    <location>
        <begin position="48"/>
        <end position="169"/>
    </location>
</feature>
<evidence type="ECO:0000259" key="7">
    <source>
        <dbReference type="PROSITE" id="PS51935"/>
    </source>
</evidence>
<comment type="similarity">
    <text evidence="1">Belongs to the peptidase C40 family.</text>
</comment>
<dbReference type="EMBL" id="PQJL01000014">
    <property type="protein sequence ID" value="ROW60544.1"/>
    <property type="molecule type" value="Genomic_DNA"/>
</dbReference>
<gene>
    <name evidence="8" type="ORF">C3E80_12895</name>
</gene>
<dbReference type="PROSITE" id="PS51935">
    <property type="entry name" value="NLPC_P60"/>
    <property type="match status" value="1"/>
</dbReference>
<evidence type="ECO:0000256" key="5">
    <source>
        <dbReference type="ARBA" id="ARBA00022807"/>
    </source>
</evidence>
<name>A0A423XV94_9ENTR</name>
<organism evidence="8 9">
    <name type="scientific">Cronobacter malonaticus</name>
    <dbReference type="NCBI Taxonomy" id="413503"/>
    <lineage>
        <taxon>Bacteria</taxon>
        <taxon>Pseudomonadati</taxon>
        <taxon>Pseudomonadota</taxon>
        <taxon>Gammaproteobacteria</taxon>
        <taxon>Enterobacterales</taxon>
        <taxon>Enterobacteriaceae</taxon>
        <taxon>Cronobacter</taxon>
    </lineage>
</organism>
<dbReference type="RefSeq" id="WP_123948602.1">
    <property type="nucleotide sequence ID" value="NZ_PQJL01000014.1"/>
</dbReference>
<keyword evidence="5" id="KW-0788">Thiol protease</keyword>
<keyword evidence="4" id="KW-0378">Hydrolase</keyword>
<dbReference type="Gene3D" id="3.90.1720.10">
    <property type="entry name" value="endopeptidase domain like (from Nostoc punctiforme)"/>
    <property type="match status" value="1"/>
</dbReference>
<dbReference type="Proteomes" id="UP000285793">
    <property type="component" value="Unassembled WGS sequence"/>
</dbReference>
<sequence>MRFLMMFFYFTSLLAAPAFSAALPASWHYYDASQSISYRFKHDAPPETLLKSALLNRYISWKGTRYHLGGTTRRGVDCSALMQHLFAESASVSLPRTTWQQLKKGKAVRKTALQPGDLVFFSTGPQQRHVGVYIGDNQFIHASKEKGVTISSLSNDYWRARYLAARRVV</sequence>
<evidence type="ECO:0000313" key="8">
    <source>
        <dbReference type="EMBL" id="ROW60544.1"/>
    </source>
</evidence>
<dbReference type="Pfam" id="PF00877">
    <property type="entry name" value="NLPC_P60"/>
    <property type="match status" value="1"/>
</dbReference>
<accession>A0A423XV94</accession>
<evidence type="ECO:0000256" key="6">
    <source>
        <dbReference type="SAM" id="SignalP"/>
    </source>
</evidence>
<dbReference type="GO" id="GO:0006508">
    <property type="term" value="P:proteolysis"/>
    <property type="evidence" value="ECO:0007669"/>
    <property type="project" value="UniProtKB-KW"/>
</dbReference>
<dbReference type="InterPro" id="IPR000064">
    <property type="entry name" value="NLP_P60_dom"/>
</dbReference>
<keyword evidence="2" id="KW-0645">Protease</keyword>
<evidence type="ECO:0000256" key="4">
    <source>
        <dbReference type="ARBA" id="ARBA00022801"/>
    </source>
</evidence>
<keyword evidence="3 6" id="KW-0732">Signal</keyword>
<protein>
    <recommendedName>
        <fullName evidence="7">NlpC/P60 domain-containing protein</fullName>
    </recommendedName>
</protein>
<evidence type="ECO:0000313" key="9">
    <source>
        <dbReference type="Proteomes" id="UP000285793"/>
    </source>
</evidence>
<feature type="signal peptide" evidence="6">
    <location>
        <begin position="1"/>
        <end position="21"/>
    </location>
</feature>
<dbReference type="SUPFAM" id="SSF54001">
    <property type="entry name" value="Cysteine proteinases"/>
    <property type="match status" value="1"/>
</dbReference>
<dbReference type="InterPro" id="IPR038765">
    <property type="entry name" value="Papain-like_cys_pep_sf"/>
</dbReference>
<dbReference type="PANTHER" id="PTHR47360:SF1">
    <property type="entry name" value="ENDOPEPTIDASE NLPC-RELATED"/>
    <property type="match status" value="1"/>
</dbReference>
<dbReference type="PANTHER" id="PTHR47360">
    <property type="entry name" value="MUREIN DD-ENDOPEPTIDASE MEPS/MUREIN LD-CARBOXYPEPTIDASE"/>
    <property type="match status" value="1"/>
</dbReference>
<feature type="chain" id="PRO_5019223451" description="NlpC/P60 domain-containing protein" evidence="6">
    <location>
        <begin position="22"/>
        <end position="169"/>
    </location>
</feature>
<proteinExistence type="inferred from homology"/>
<dbReference type="InterPro" id="IPR052062">
    <property type="entry name" value="Murein_DD/LD_carboxypeptidase"/>
</dbReference>